<organism evidence="21 22">
    <name type="scientific">Coptis chinensis</name>
    <dbReference type="NCBI Taxonomy" id="261450"/>
    <lineage>
        <taxon>Eukaryota</taxon>
        <taxon>Viridiplantae</taxon>
        <taxon>Streptophyta</taxon>
        <taxon>Embryophyta</taxon>
        <taxon>Tracheophyta</taxon>
        <taxon>Spermatophyta</taxon>
        <taxon>Magnoliopsida</taxon>
        <taxon>Ranunculales</taxon>
        <taxon>Ranunculaceae</taxon>
        <taxon>Coptidoideae</taxon>
        <taxon>Coptis</taxon>
    </lineage>
</organism>
<dbReference type="FunFam" id="1.10.510.10:FF:000537">
    <property type="entry name" value="Putative receptor-like protein kinase"/>
    <property type="match status" value="1"/>
</dbReference>
<keyword evidence="11 19" id="KW-1133">Transmembrane helix</keyword>
<evidence type="ECO:0000256" key="17">
    <source>
        <dbReference type="ARBA" id="ARBA00048679"/>
    </source>
</evidence>
<dbReference type="SUPFAM" id="SSF56112">
    <property type="entry name" value="Protein kinase-like (PK-like)"/>
    <property type="match status" value="1"/>
</dbReference>
<accession>A0A835M4H5</accession>
<feature type="binding site" evidence="18">
    <location>
        <position position="393"/>
    </location>
    <ligand>
        <name>ATP</name>
        <dbReference type="ChEBI" id="CHEBI:30616"/>
    </ligand>
</feature>
<keyword evidence="3" id="KW-0723">Serine/threonine-protein kinase</keyword>
<evidence type="ECO:0000256" key="12">
    <source>
        <dbReference type="ARBA" id="ARBA00023136"/>
    </source>
</evidence>
<evidence type="ECO:0000256" key="16">
    <source>
        <dbReference type="ARBA" id="ARBA00047899"/>
    </source>
</evidence>
<dbReference type="OrthoDB" id="1918632at2759"/>
<dbReference type="Pfam" id="PF14380">
    <property type="entry name" value="WAK_assoc"/>
    <property type="match status" value="1"/>
</dbReference>
<evidence type="ECO:0000256" key="3">
    <source>
        <dbReference type="ARBA" id="ARBA00022527"/>
    </source>
</evidence>
<dbReference type="FunFam" id="3.30.200.20:FF:000059">
    <property type="entry name" value="S-receptor-like serine/threonine-protein kinase"/>
    <property type="match status" value="1"/>
</dbReference>
<evidence type="ECO:0000256" key="19">
    <source>
        <dbReference type="SAM" id="Phobius"/>
    </source>
</evidence>
<dbReference type="InterPro" id="IPR032872">
    <property type="entry name" value="WAK_assoc_C"/>
</dbReference>
<feature type="domain" description="Protein kinase" evidence="20">
    <location>
        <begin position="362"/>
        <end position="669"/>
    </location>
</feature>
<dbReference type="GO" id="GO:0005524">
    <property type="term" value="F:ATP binding"/>
    <property type="evidence" value="ECO:0007669"/>
    <property type="project" value="UniProtKB-UniRule"/>
</dbReference>
<dbReference type="Gene3D" id="3.30.200.20">
    <property type="entry name" value="Phosphorylase Kinase, domain 1"/>
    <property type="match status" value="1"/>
</dbReference>
<evidence type="ECO:0000256" key="9">
    <source>
        <dbReference type="ARBA" id="ARBA00022777"/>
    </source>
</evidence>
<keyword evidence="15" id="KW-0325">Glycoprotein</keyword>
<evidence type="ECO:0000256" key="14">
    <source>
        <dbReference type="ARBA" id="ARBA00023170"/>
    </source>
</evidence>
<gene>
    <name evidence="21" type="ORF">IFM89_022332</name>
</gene>
<evidence type="ECO:0000256" key="18">
    <source>
        <dbReference type="PROSITE-ProRule" id="PRU10141"/>
    </source>
</evidence>
<dbReference type="PROSITE" id="PS50011">
    <property type="entry name" value="PROTEIN_KINASE_DOM"/>
    <property type="match status" value="1"/>
</dbReference>
<reference evidence="21 22" key="1">
    <citation type="submission" date="2020-10" db="EMBL/GenBank/DDBJ databases">
        <title>The Coptis chinensis genome and diversification of protoberbering-type alkaloids.</title>
        <authorList>
            <person name="Wang B."/>
            <person name="Shu S."/>
            <person name="Song C."/>
            <person name="Liu Y."/>
        </authorList>
    </citation>
    <scope>NUCLEOTIDE SEQUENCE [LARGE SCALE GENOMIC DNA]</scope>
    <source>
        <strain evidence="21">HL-2020</strain>
        <tissue evidence="21">Leaf</tissue>
    </source>
</reference>
<dbReference type="GO" id="GO:0004674">
    <property type="term" value="F:protein serine/threonine kinase activity"/>
    <property type="evidence" value="ECO:0007669"/>
    <property type="project" value="UniProtKB-KW"/>
</dbReference>
<dbReference type="EMBL" id="JADFTS010000004">
    <property type="protein sequence ID" value="KAF9610421.1"/>
    <property type="molecule type" value="Genomic_DNA"/>
</dbReference>
<keyword evidence="12 19" id="KW-0472">Membrane</keyword>
<evidence type="ECO:0000256" key="10">
    <source>
        <dbReference type="ARBA" id="ARBA00022840"/>
    </source>
</evidence>
<keyword evidence="22" id="KW-1185">Reference proteome</keyword>
<evidence type="ECO:0000256" key="8">
    <source>
        <dbReference type="ARBA" id="ARBA00022741"/>
    </source>
</evidence>
<name>A0A835M4H5_9MAGN</name>
<keyword evidence="4" id="KW-0245">EGF-like domain</keyword>
<dbReference type="InterPro" id="IPR011009">
    <property type="entry name" value="Kinase-like_dom_sf"/>
</dbReference>
<dbReference type="SMART" id="SM00220">
    <property type="entry name" value="S_TKc"/>
    <property type="match status" value="1"/>
</dbReference>
<comment type="subcellular location">
    <subcellularLocation>
        <location evidence="1">Membrane</location>
        <topology evidence="1">Single-pass type I membrane protein</topology>
    </subcellularLocation>
</comment>
<evidence type="ECO:0000256" key="7">
    <source>
        <dbReference type="ARBA" id="ARBA00022729"/>
    </source>
</evidence>
<evidence type="ECO:0000256" key="1">
    <source>
        <dbReference type="ARBA" id="ARBA00004479"/>
    </source>
</evidence>
<dbReference type="InterPro" id="IPR008271">
    <property type="entry name" value="Ser/Thr_kinase_AS"/>
</dbReference>
<evidence type="ECO:0000313" key="22">
    <source>
        <dbReference type="Proteomes" id="UP000631114"/>
    </source>
</evidence>
<evidence type="ECO:0000256" key="5">
    <source>
        <dbReference type="ARBA" id="ARBA00022679"/>
    </source>
</evidence>
<comment type="catalytic activity">
    <reaction evidence="17">
        <text>L-seryl-[protein] + ATP = O-phospho-L-seryl-[protein] + ADP + H(+)</text>
        <dbReference type="Rhea" id="RHEA:17989"/>
        <dbReference type="Rhea" id="RHEA-COMP:9863"/>
        <dbReference type="Rhea" id="RHEA-COMP:11604"/>
        <dbReference type="ChEBI" id="CHEBI:15378"/>
        <dbReference type="ChEBI" id="CHEBI:29999"/>
        <dbReference type="ChEBI" id="CHEBI:30616"/>
        <dbReference type="ChEBI" id="CHEBI:83421"/>
        <dbReference type="ChEBI" id="CHEBI:456216"/>
        <dbReference type="EC" id="2.7.11.1"/>
    </reaction>
</comment>
<keyword evidence="13" id="KW-1015">Disulfide bond</keyword>
<dbReference type="InterPro" id="IPR000719">
    <property type="entry name" value="Prot_kinase_dom"/>
</dbReference>
<dbReference type="PANTHER" id="PTHR27009">
    <property type="entry name" value="RUST RESISTANCE KINASE LR10-RELATED"/>
    <property type="match status" value="1"/>
</dbReference>
<keyword evidence="14" id="KW-0675">Receptor</keyword>
<keyword evidence="5" id="KW-0808">Transferase</keyword>
<evidence type="ECO:0000256" key="15">
    <source>
        <dbReference type="ARBA" id="ARBA00023180"/>
    </source>
</evidence>
<evidence type="ECO:0000256" key="4">
    <source>
        <dbReference type="ARBA" id="ARBA00022536"/>
    </source>
</evidence>
<keyword evidence="6 19" id="KW-0812">Transmembrane</keyword>
<dbReference type="PROSITE" id="PS00108">
    <property type="entry name" value="PROTEIN_KINASE_ST"/>
    <property type="match status" value="1"/>
</dbReference>
<dbReference type="InterPro" id="IPR017441">
    <property type="entry name" value="Protein_kinase_ATP_BS"/>
</dbReference>
<sequence length="693" mass="77609">MLFHSILKKFEKHHYKFLSMAHLENFTKQVLTILFFLSFTLLISSINSQQAPPPLIPTSTDPTYYYNLCAPSTCNNFSLPYPFALPTPCHAPAIQPFCRSNETLLLTSPRTTDTFRVLSINSTDPTAATLSIASNSLFTCGVPVSKPNYALDSTIFSLRSNYNPGTHLNCTSPIPSNAIRGLQNAPCLGCNTTSNFCYYAPFYDVNYANCEIFHVFTPSDSFNVTIERDLRAYLRSGFEIRFTKPLECRGCEVSGGRCGNKPTTGSFVCFCPTSVHSFNCSDGILEDLSTWVNSPGGGGSGPSRGVIAAISASASLLFLVVLVALVLILTRRKKLNFHFDMRTMSNISPKRYSYSQLKKITNNFSSKVGEGGFGTVYKGTIQRNRVKILVAVKILKRSKQTQKQFMNEVATIGSVHHHNLVGMFGYCVDGDTHAVVYEFMENGSLDKYIYNIKKENDGPEDDIKTKDKWLSPKQVCSIALETARGILYLHQGCRNRILHLDIKPPNVLLDSNFSAKVADFGLAKMIDKDRSHVSLTAAQGTPGYSAPEMWLKTFGPVTEKSDVYSYGMLLLEMVGKRKNYESEVSESSQVYFPEWLYNKVENDEFPFVKRRGDNDASFEIDEDEEKRTEEDENIVKRMCLVGLWCVQHIPSNRPSMDKVVQMLEGHVEIGIPPHPLRQKTTQSHESIFPDVLV</sequence>
<comment type="caution">
    <text evidence="21">The sequence shown here is derived from an EMBL/GenBank/DDBJ whole genome shotgun (WGS) entry which is preliminary data.</text>
</comment>
<proteinExistence type="predicted"/>
<evidence type="ECO:0000256" key="2">
    <source>
        <dbReference type="ARBA" id="ARBA00012513"/>
    </source>
</evidence>
<keyword evidence="10 18" id="KW-0067">ATP-binding</keyword>
<evidence type="ECO:0000256" key="6">
    <source>
        <dbReference type="ARBA" id="ARBA00022692"/>
    </source>
</evidence>
<comment type="catalytic activity">
    <reaction evidence="16">
        <text>L-threonyl-[protein] + ATP = O-phospho-L-threonyl-[protein] + ADP + H(+)</text>
        <dbReference type="Rhea" id="RHEA:46608"/>
        <dbReference type="Rhea" id="RHEA-COMP:11060"/>
        <dbReference type="Rhea" id="RHEA-COMP:11605"/>
        <dbReference type="ChEBI" id="CHEBI:15378"/>
        <dbReference type="ChEBI" id="CHEBI:30013"/>
        <dbReference type="ChEBI" id="CHEBI:30616"/>
        <dbReference type="ChEBI" id="CHEBI:61977"/>
        <dbReference type="ChEBI" id="CHEBI:456216"/>
        <dbReference type="EC" id="2.7.11.1"/>
    </reaction>
</comment>
<dbReference type="InterPro" id="IPR001245">
    <property type="entry name" value="Ser-Thr/Tyr_kinase_cat_dom"/>
</dbReference>
<dbReference type="AlphaFoldDB" id="A0A835M4H5"/>
<feature type="transmembrane region" description="Helical" evidence="19">
    <location>
        <begin position="306"/>
        <end position="329"/>
    </location>
</feature>
<dbReference type="Pfam" id="PF07714">
    <property type="entry name" value="PK_Tyr_Ser-Thr"/>
    <property type="match status" value="1"/>
</dbReference>
<dbReference type="InterPro" id="IPR045874">
    <property type="entry name" value="LRK10/LRL21-25-like"/>
</dbReference>
<keyword evidence="7" id="KW-0732">Signal</keyword>
<dbReference type="GO" id="GO:0016020">
    <property type="term" value="C:membrane"/>
    <property type="evidence" value="ECO:0007669"/>
    <property type="project" value="UniProtKB-SubCell"/>
</dbReference>
<keyword evidence="8 18" id="KW-0547">Nucleotide-binding</keyword>
<dbReference type="Proteomes" id="UP000631114">
    <property type="component" value="Unassembled WGS sequence"/>
</dbReference>
<dbReference type="Gene3D" id="1.10.510.10">
    <property type="entry name" value="Transferase(Phosphotransferase) domain 1"/>
    <property type="match status" value="1"/>
</dbReference>
<evidence type="ECO:0000256" key="13">
    <source>
        <dbReference type="ARBA" id="ARBA00023157"/>
    </source>
</evidence>
<evidence type="ECO:0000259" key="20">
    <source>
        <dbReference type="PROSITE" id="PS50011"/>
    </source>
</evidence>
<keyword evidence="9" id="KW-0418">Kinase</keyword>
<dbReference type="EC" id="2.7.11.1" evidence="2"/>
<protein>
    <recommendedName>
        <fullName evidence="2">non-specific serine/threonine protein kinase</fullName>
        <ecNumber evidence="2">2.7.11.1</ecNumber>
    </recommendedName>
</protein>
<evidence type="ECO:0000313" key="21">
    <source>
        <dbReference type="EMBL" id="KAF9610421.1"/>
    </source>
</evidence>
<evidence type="ECO:0000256" key="11">
    <source>
        <dbReference type="ARBA" id="ARBA00022989"/>
    </source>
</evidence>
<dbReference type="PROSITE" id="PS00107">
    <property type="entry name" value="PROTEIN_KINASE_ATP"/>
    <property type="match status" value="1"/>
</dbReference>